<protein>
    <submittedName>
        <fullName evidence="2">Phosphotransferase enzyme family protein</fullName>
    </submittedName>
</protein>
<reference evidence="2 3" key="1">
    <citation type="submission" date="2016-10" db="EMBL/GenBank/DDBJ databases">
        <authorList>
            <person name="de Groot N.N."/>
        </authorList>
    </citation>
    <scope>NUCLEOTIDE SEQUENCE [LARGE SCALE GENOMIC DNA]</scope>
    <source>
        <strain evidence="2 3">DSM 14789</strain>
    </source>
</reference>
<organism evidence="2 3">
    <name type="scientific">Modicisalibacter muralis</name>
    <dbReference type="NCBI Taxonomy" id="119000"/>
    <lineage>
        <taxon>Bacteria</taxon>
        <taxon>Pseudomonadati</taxon>
        <taxon>Pseudomonadota</taxon>
        <taxon>Gammaproteobacteria</taxon>
        <taxon>Oceanospirillales</taxon>
        <taxon>Halomonadaceae</taxon>
        <taxon>Modicisalibacter</taxon>
    </lineage>
</organism>
<dbReference type="Gene3D" id="3.30.200.20">
    <property type="entry name" value="Phosphorylase Kinase, domain 1"/>
    <property type="match status" value="1"/>
</dbReference>
<dbReference type="PANTHER" id="PTHR21310">
    <property type="entry name" value="AMINOGLYCOSIDE PHOSPHOTRANSFERASE-RELATED-RELATED"/>
    <property type="match status" value="1"/>
</dbReference>
<dbReference type="EMBL" id="FNGI01000002">
    <property type="protein sequence ID" value="SDL17546.1"/>
    <property type="molecule type" value="Genomic_DNA"/>
</dbReference>
<evidence type="ECO:0000313" key="3">
    <source>
        <dbReference type="Proteomes" id="UP000198654"/>
    </source>
</evidence>
<dbReference type="Pfam" id="PF01636">
    <property type="entry name" value="APH"/>
    <property type="match status" value="1"/>
</dbReference>
<keyword evidence="2" id="KW-0808">Transferase</keyword>
<dbReference type="SUPFAM" id="SSF56112">
    <property type="entry name" value="Protein kinase-like (PK-like)"/>
    <property type="match status" value="1"/>
</dbReference>
<feature type="domain" description="Aminoglycoside phosphotransferase" evidence="1">
    <location>
        <begin position="23"/>
        <end position="251"/>
    </location>
</feature>
<dbReference type="PANTHER" id="PTHR21310:SF15">
    <property type="entry name" value="AMINOGLYCOSIDE PHOSPHOTRANSFERASE DOMAIN-CONTAINING PROTEIN"/>
    <property type="match status" value="1"/>
</dbReference>
<dbReference type="Proteomes" id="UP000198654">
    <property type="component" value="Unassembled WGS sequence"/>
</dbReference>
<proteinExistence type="predicted"/>
<dbReference type="InterPro" id="IPR002575">
    <property type="entry name" value="Aminoglycoside_PTrfase"/>
</dbReference>
<name>A0A1G9HXL4_9GAMM</name>
<dbReference type="InterPro" id="IPR011009">
    <property type="entry name" value="Kinase-like_dom_sf"/>
</dbReference>
<dbReference type="GO" id="GO:0016740">
    <property type="term" value="F:transferase activity"/>
    <property type="evidence" value="ECO:0007669"/>
    <property type="project" value="UniProtKB-KW"/>
</dbReference>
<sequence length="290" mass="32832">MTDINTYKETILSVFPQLKGAQFKPLTMGWHSTAVDVDDRLIFKFPKHQVAKRALLKEARLLEVIRPVVSMTVPNIEIHEGPPTFSYHRKLKGDHLLRVEYEGLSEATRQRMAAELARFYAQLHELDAQSMANAGAEAIEAWQTPDAIRAIALPALTPALRSYAEAIVEAFENLPDDPYGTTFGFFDGHGWNMAFDHAQEQLTGIYDFGDSGFGPLHQEFIYSNFISHDLTERIVTEYEALTGRCIDRRRIDILTGQHRLSELAELANDPEHVGSMVQYVENWAHATCRS</sequence>
<dbReference type="AlphaFoldDB" id="A0A1G9HXL4"/>
<dbReference type="RefSeq" id="WP_089726098.1">
    <property type="nucleotide sequence ID" value="NZ_FNGI01000002.1"/>
</dbReference>
<accession>A0A1G9HXL4</accession>
<evidence type="ECO:0000313" key="2">
    <source>
        <dbReference type="EMBL" id="SDL17546.1"/>
    </source>
</evidence>
<dbReference type="InterPro" id="IPR051678">
    <property type="entry name" value="AGP_Transferase"/>
</dbReference>
<dbReference type="Gene3D" id="3.90.1200.10">
    <property type="match status" value="1"/>
</dbReference>
<evidence type="ECO:0000259" key="1">
    <source>
        <dbReference type="Pfam" id="PF01636"/>
    </source>
</evidence>
<dbReference type="STRING" id="119000.SAMN05661010_00959"/>
<keyword evidence="3" id="KW-1185">Reference proteome</keyword>
<dbReference type="OrthoDB" id="3806873at2"/>
<gene>
    <name evidence="2" type="ORF">SAMN05661010_00959</name>
</gene>